<reference evidence="1" key="1">
    <citation type="submission" date="2019-04" db="EMBL/GenBank/DDBJ databases">
        <title>Genome assembly of Zosterops borbonicus 15179.</title>
        <authorList>
            <person name="Leroy T."/>
            <person name="Anselmetti Y."/>
            <person name="Tilak M.-K."/>
            <person name="Nabholz B."/>
        </authorList>
    </citation>
    <scope>NUCLEOTIDE SEQUENCE</scope>
    <source>
        <strain evidence="1">HGM_15179</strain>
        <tissue evidence="1">Muscle</tissue>
    </source>
</reference>
<comment type="caution">
    <text evidence="1">The sequence shown here is derived from an EMBL/GenBank/DDBJ whole genome shotgun (WGS) entry which is preliminary data.</text>
</comment>
<sequence>LPAVQRCSLPLARCCALMLHHLISPMLQKCNLESVGAEISEHFPVPTKQQNVFQFLHLFYPSLWISCPLSKIQLIQ</sequence>
<organism evidence="1 2">
    <name type="scientific">Zosterops borbonicus</name>
    <dbReference type="NCBI Taxonomy" id="364589"/>
    <lineage>
        <taxon>Eukaryota</taxon>
        <taxon>Metazoa</taxon>
        <taxon>Chordata</taxon>
        <taxon>Craniata</taxon>
        <taxon>Vertebrata</taxon>
        <taxon>Euteleostomi</taxon>
        <taxon>Archelosauria</taxon>
        <taxon>Archosauria</taxon>
        <taxon>Dinosauria</taxon>
        <taxon>Saurischia</taxon>
        <taxon>Theropoda</taxon>
        <taxon>Coelurosauria</taxon>
        <taxon>Aves</taxon>
        <taxon>Neognathae</taxon>
        <taxon>Neoaves</taxon>
        <taxon>Telluraves</taxon>
        <taxon>Australaves</taxon>
        <taxon>Passeriformes</taxon>
        <taxon>Sylvioidea</taxon>
        <taxon>Zosteropidae</taxon>
        <taxon>Zosterops</taxon>
    </lineage>
</organism>
<accession>A0A8K1GEC6</accession>
<dbReference type="AlphaFoldDB" id="A0A8K1GEC6"/>
<dbReference type="EMBL" id="SWJQ01000311">
    <property type="protein sequence ID" value="TRZ16451.1"/>
    <property type="molecule type" value="Genomic_DNA"/>
</dbReference>
<dbReference type="Proteomes" id="UP000796761">
    <property type="component" value="Unassembled WGS sequence"/>
</dbReference>
<feature type="non-terminal residue" evidence="1">
    <location>
        <position position="76"/>
    </location>
</feature>
<keyword evidence="2" id="KW-1185">Reference proteome</keyword>
<evidence type="ECO:0000313" key="2">
    <source>
        <dbReference type="Proteomes" id="UP000796761"/>
    </source>
</evidence>
<gene>
    <name evidence="1" type="ORF">HGM15179_010629</name>
</gene>
<feature type="non-terminal residue" evidence="1">
    <location>
        <position position="1"/>
    </location>
</feature>
<evidence type="ECO:0000313" key="1">
    <source>
        <dbReference type="EMBL" id="TRZ16451.1"/>
    </source>
</evidence>
<proteinExistence type="predicted"/>
<protein>
    <submittedName>
        <fullName evidence="1">Uncharacterized protein</fullName>
    </submittedName>
</protein>
<name>A0A8K1GEC6_9PASS</name>